<dbReference type="EMBL" id="JAAGOB010000002">
    <property type="protein sequence ID" value="NED94744.1"/>
    <property type="molecule type" value="Genomic_DNA"/>
</dbReference>
<evidence type="ECO:0000313" key="3">
    <source>
        <dbReference type="EMBL" id="NED94744.1"/>
    </source>
</evidence>
<comment type="caution">
    <text evidence="3">The sequence shown here is derived from an EMBL/GenBank/DDBJ whole genome shotgun (WGS) entry which is preliminary data.</text>
</comment>
<feature type="transmembrane region" description="Helical" evidence="2">
    <location>
        <begin position="237"/>
        <end position="257"/>
    </location>
</feature>
<accession>A0A6N9YIF5</accession>
<evidence type="ECO:0000256" key="2">
    <source>
        <dbReference type="SAM" id="Phobius"/>
    </source>
</evidence>
<feature type="compositionally biased region" description="Basic and acidic residues" evidence="1">
    <location>
        <begin position="373"/>
        <end position="394"/>
    </location>
</feature>
<keyword evidence="2" id="KW-0472">Membrane</keyword>
<dbReference type="AlphaFoldDB" id="A0A6N9YIF5"/>
<feature type="transmembrane region" description="Helical" evidence="2">
    <location>
        <begin position="204"/>
        <end position="225"/>
    </location>
</feature>
<evidence type="ECO:0000313" key="4">
    <source>
        <dbReference type="Proteomes" id="UP000469185"/>
    </source>
</evidence>
<sequence>MSERDEAGSGSRTLVVGLIADPGRAAEIAAYLGEHLPDDLRKNLTGEVTWRVEVRVTTLPLTEDGRISVVDDAERRMKNEDWDMMVYLTELPRRLDFRPHVFDLSLSKSAALVSLPALGWMRTHTRARKTVGYLIGRMSAHGLEWDGDDPRIAGSRDLTTEFLAGAREIDGQEEGVHTQLVLNGLRGKTRLLLGMIRTNRPWRLVPSMSTAIAAAVGIAAFGVFYSTIWEMGAALSPLRLVLVSVLAVSAMVTWLIVRNSLWTRASQATPQREEVLYNVSTIVTLVIGVAFMYGILFTLMLVSALVVIDPGFLESTLGHPASFTDYVTIAWLASSMGTVAGAIGSSLESEDAVKQAAYSKRQQEHLAQRKRQDRREREEEQEREERQHERERED</sequence>
<protein>
    <submittedName>
        <fullName evidence="3">DUF2267 domain-containing protein</fullName>
    </submittedName>
</protein>
<dbReference type="Proteomes" id="UP000469185">
    <property type="component" value="Unassembled WGS sequence"/>
</dbReference>
<feature type="region of interest" description="Disordered" evidence="1">
    <location>
        <begin position="354"/>
        <end position="394"/>
    </location>
</feature>
<name>A0A6N9YIF5_9ACTN</name>
<organism evidence="3 4">
    <name type="scientific">Phytoactinopolyspora alkaliphila</name>
    <dbReference type="NCBI Taxonomy" id="1783498"/>
    <lineage>
        <taxon>Bacteria</taxon>
        <taxon>Bacillati</taxon>
        <taxon>Actinomycetota</taxon>
        <taxon>Actinomycetes</taxon>
        <taxon>Jiangellales</taxon>
        <taxon>Jiangellaceae</taxon>
        <taxon>Phytoactinopolyspora</taxon>
    </lineage>
</organism>
<proteinExistence type="predicted"/>
<feature type="transmembrane region" description="Helical" evidence="2">
    <location>
        <begin position="277"/>
        <end position="308"/>
    </location>
</feature>
<reference evidence="3 4" key="1">
    <citation type="submission" date="2020-02" db="EMBL/GenBank/DDBJ databases">
        <authorList>
            <person name="Li X.-J."/>
            <person name="Feng X.-M."/>
        </authorList>
    </citation>
    <scope>NUCLEOTIDE SEQUENCE [LARGE SCALE GENOMIC DNA]</scope>
    <source>
        <strain evidence="3 4">CGMCC 4.7225</strain>
    </source>
</reference>
<gene>
    <name evidence="3" type="ORF">G1H11_05410</name>
</gene>
<evidence type="ECO:0000256" key="1">
    <source>
        <dbReference type="SAM" id="MobiDB-lite"/>
    </source>
</evidence>
<keyword evidence="4" id="KW-1185">Reference proteome</keyword>
<dbReference type="RefSeq" id="WP_163816752.1">
    <property type="nucleotide sequence ID" value="NZ_JAAGOB010000002.1"/>
</dbReference>
<keyword evidence="2" id="KW-1133">Transmembrane helix</keyword>
<keyword evidence="2" id="KW-0812">Transmembrane</keyword>